<reference evidence="6 7" key="1">
    <citation type="submission" date="2019-01" db="EMBL/GenBank/DDBJ databases">
        <authorList>
            <person name="Chen W.-M."/>
        </authorList>
    </citation>
    <scope>NUCLEOTIDE SEQUENCE [LARGE SCALE GENOMIC DNA]</scope>
    <source>
        <strain evidence="6 7">KYPC3</strain>
    </source>
</reference>
<evidence type="ECO:0000256" key="1">
    <source>
        <dbReference type="ARBA" id="ARBA00022723"/>
    </source>
</evidence>
<dbReference type="InterPro" id="IPR050884">
    <property type="entry name" value="CNP_phosphodiesterase-III"/>
</dbReference>
<organism evidence="6 7">
    <name type="scientific">Rheinheimera riviphila</name>
    <dbReference type="NCBI Taxonomy" id="1834037"/>
    <lineage>
        <taxon>Bacteria</taxon>
        <taxon>Pseudomonadati</taxon>
        <taxon>Pseudomonadota</taxon>
        <taxon>Gammaproteobacteria</taxon>
        <taxon>Chromatiales</taxon>
        <taxon>Chromatiaceae</taxon>
        <taxon>Rheinheimera</taxon>
    </lineage>
</organism>
<dbReference type="Gene3D" id="3.60.21.10">
    <property type="match status" value="1"/>
</dbReference>
<dbReference type="RefSeq" id="WP_127700744.1">
    <property type="nucleotide sequence ID" value="NZ_SACS01000026.1"/>
</dbReference>
<gene>
    <name evidence="6" type="ORF">EOE67_18135</name>
</gene>
<name>A0A437QF28_9GAMM</name>
<dbReference type="GO" id="GO:0016787">
    <property type="term" value="F:hydrolase activity"/>
    <property type="evidence" value="ECO:0007669"/>
    <property type="project" value="UniProtKB-KW"/>
</dbReference>
<dbReference type="EMBL" id="SACS01000026">
    <property type="protein sequence ID" value="RVU33157.1"/>
    <property type="molecule type" value="Genomic_DNA"/>
</dbReference>
<protein>
    <submittedName>
        <fullName evidence="6">3',5'-cyclic-nucleotide phosphodiesterase</fullName>
    </submittedName>
</protein>
<accession>A0A437QF28</accession>
<feature type="domain" description="Calcineurin-like phosphoesterase" evidence="5">
    <location>
        <begin position="14"/>
        <end position="198"/>
    </location>
</feature>
<evidence type="ECO:0000256" key="2">
    <source>
        <dbReference type="ARBA" id="ARBA00022801"/>
    </source>
</evidence>
<dbReference type="InterPro" id="IPR029052">
    <property type="entry name" value="Metallo-depent_PP-like"/>
</dbReference>
<evidence type="ECO:0000313" key="6">
    <source>
        <dbReference type="EMBL" id="RVU33157.1"/>
    </source>
</evidence>
<keyword evidence="7" id="KW-1185">Reference proteome</keyword>
<comment type="caution">
    <text evidence="6">The sequence shown here is derived from an EMBL/GenBank/DDBJ whole genome shotgun (WGS) entry which is preliminary data.</text>
</comment>
<evidence type="ECO:0000256" key="4">
    <source>
        <dbReference type="ARBA" id="ARBA00025742"/>
    </source>
</evidence>
<dbReference type="AlphaFoldDB" id="A0A437QF28"/>
<evidence type="ECO:0000259" key="5">
    <source>
        <dbReference type="Pfam" id="PF00149"/>
    </source>
</evidence>
<dbReference type="Proteomes" id="UP000283077">
    <property type="component" value="Unassembled WGS sequence"/>
</dbReference>
<keyword evidence="3" id="KW-0408">Iron</keyword>
<keyword evidence="1" id="KW-0479">Metal-binding</keyword>
<evidence type="ECO:0000256" key="3">
    <source>
        <dbReference type="ARBA" id="ARBA00023004"/>
    </source>
</evidence>
<dbReference type="PANTHER" id="PTHR42988">
    <property type="entry name" value="PHOSPHOHYDROLASE"/>
    <property type="match status" value="1"/>
</dbReference>
<keyword evidence="2" id="KW-0378">Hydrolase</keyword>
<dbReference type="OrthoDB" id="9784378at2"/>
<evidence type="ECO:0000313" key="7">
    <source>
        <dbReference type="Proteomes" id="UP000283077"/>
    </source>
</evidence>
<dbReference type="Pfam" id="PF00149">
    <property type="entry name" value="Metallophos"/>
    <property type="match status" value="1"/>
</dbReference>
<proteinExistence type="inferred from homology"/>
<sequence>MSAPYLFATKAHYRLLQLTDCHLLADPQADYQQIKPYQHLAALLGALKTQAFDALLLTGDLTQDHSLASYQLLADLLKDWPSPVFYLPGNHDEPDLMAQAFAKPPFVAATEVTANGWTWLLLNTKGATPAGEFDQPRLLELATTLQNTRTPVWLFCHHHPLPIGAAIDRHGLQHPEALLSLLTEHPQVKGLAHGHCHSAYQATHQIGYQAGHPAGLTIVGCPATSVQFTLSADWQTEDQGPQGCVWNFAADGSVHWEFIRL</sequence>
<dbReference type="SUPFAM" id="SSF56300">
    <property type="entry name" value="Metallo-dependent phosphatases"/>
    <property type="match status" value="1"/>
</dbReference>
<dbReference type="InterPro" id="IPR004843">
    <property type="entry name" value="Calcineurin-like_PHP"/>
</dbReference>
<comment type="similarity">
    <text evidence="4">Belongs to the cyclic nucleotide phosphodiesterase class-III family.</text>
</comment>
<dbReference type="GO" id="GO:0046872">
    <property type="term" value="F:metal ion binding"/>
    <property type="evidence" value="ECO:0007669"/>
    <property type="project" value="UniProtKB-KW"/>
</dbReference>
<dbReference type="PANTHER" id="PTHR42988:SF2">
    <property type="entry name" value="CYCLIC NUCLEOTIDE PHOSPHODIESTERASE CBUA0032-RELATED"/>
    <property type="match status" value="1"/>
</dbReference>